<keyword evidence="4" id="KW-1185">Reference proteome</keyword>
<comment type="caution">
    <text evidence="3">The sequence shown here is derived from an EMBL/GenBank/DDBJ whole genome shotgun (WGS) entry which is preliminary data.</text>
</comment>
<evidence type="ECO:0000259" key="2">
    <source>
        <dbReference type="PROSITE" id="PS51671"/>
    </source>
</evidence>
<name>A4BEQ4_9GAMM</name>
<evidence type="ECO:0000256" key="1">
    <source>
        <dbReference type="PIRNR" id="PIRNR028103"/>
    </source>
</evidence>
<gene>
    <name evidence="3" type="ORF">MED297_02637</name>
</gene>
<reference evidence="3 4" key="1">
    <citation type="submission" date="2006-02" db="EMBL/GenBank/DDBJ databases">
        <authorList>
            <person name="Pinhassi J."/>
            <person name="Pedros-Alio C."/>
            <person name="Ferriera S."/>
            <person name="Johnson J."/>
            <person name="Kravitz S."/>
            <person name="Halpern A."/>
            <person name="Remington K."/>
            <person name="Beeson K."/>
            <person name="Tran B."/>
            <person name="Rogers Y.-H."/>
            <person name="Friedman R."/>
            <person name="Venter J.C."/>
        </authorList>
    </citation>
    <scope>NUCLEOTIDE SEQUENCE [LARGE SCALE GENOMIC DNA]</scope>
    <source>
        <strain evidence="3 4">MED297</strain>
    </source>
</reference>
<organism evidence="3 4">
    <name type="scientific">Reinekea blandensis MED297</name>
    <dbReference type="NCBI Taxonomy" id="314283"/>
    <lineage>
        <taxon>Bacteria</taxon>
        <taxon>Pseudomonadati</taxon>
        <taxon>Pseudomonadota</taxon>
        <taxon>Gammaproteobacteria</taxon>
        <taxon>Oceanospirillales</taxon>
        <taxon>Saccharospirillaceae</taxon>
        <taxon>Reinekea</taxon>
    </lineage>
</organism>
<accession>A4BEQ4</accession>
<dbReference type="GO" id="GO:0005737">
    <property type="term" value="C:cytoplasm"/>
    <property type="evidence" value="ECO:0007669"/>
    <property type="project" value="UniProtKB-SubCell"/>
</dbReference>
<proteinExistence type="predicted"/>
<evidence type="ECO:0000313" key="3">
    <source>
        <dbReference type="EMBL" id="EAR09481.1"/>
    </source>
</evidence>
<dbReference type="STRING" id="314283.MED297_02637"/>
<dbReference type="GO" id="GO:0006355">
    <property type="term" value="P:regulation of DNA-templated transcription"/>
    <property type="evidence" value="ECO:0007669"/>
    <property type="project" value="UniProtKB-UniRule"/>
</dbReference>
<dbReference type="EMBL" id="AAOE01000010">
    <property type="protein sequence ID" value="EAR09481.1"/>
    <property type="molecule type" value="Genomic_DNA"/>
</dbReference>
<dbReference type="PIRSF" id="PIRSF028103">
    <property type="entry name" value="GcvR"/>
    <property type="match status" value="1"/>
</dbReference>
<sequence>MAEDRPGIAERLAREIEINQGNWLESRMATMAGKFAGIIRVDVKAESADALTSALSALSKEGLNVQIESGETADAELNRYCFEVVGNDRPGIVREVTNALASVGANVIDLNTVIEPASMSGGELFKATIEITLTPEQQMDTVVQALERLSPDLMVDRP</sequence>
<dbReference type="CDD" id="cd04869">
    <property type="entry name" value="ACT_GcvR_2"/>
    <property type="match status" value="1"/>
</dbReference>
<dbReference type="Gene3D" id="3.30.70.260">
    <property type="match status" value="2"/>
</dbReference>
<keyword evidence="1" id="KW-0963">Cytoplasm</keyword>
<protein>
    <recommendedName>
        <fullName evidence="1">Glycine cleavage system transcriptional repressor</fullName>
    </recommendedName>
</protein>
<comment type="subcellular location">
    <subcellularLocation>
        <location evidence="1">Cytoplasm</location>
    </subcellularLocation>
</comment>
<dbReference type="Proteomes" id="UP000005953">
    <property type="component" value="Unassembled WGS sequence"/>
</dbReference>
<evidence type="ECO:0000313" key="4">
    <source>
        <dbReference type="Proteomes" id="UP000005953"/>
    </source>
</evidence>
<dbReference type="PANTHER" id="PTHR34875">
    <property type="entry name" value="UPF0237 PROTEIN MJ1558"/>
    <property type="match status" value="1"/>
</dbReference>
<dbReference type="InterPro" id="IPR050990">
    <property type="entry name" value="UPF0237/GcvR_regulator"/>
</dbReference>
<dbReference type="HOGENOM" id="CLU_095322_2_1_6"/>
<dbReference type="InterPro" id="IPR002912">
    <property type="entry name" value="ACT_dom"/>
</dbReference>
<dbReference type="Pfam" id="PF13740">
    <property type="entry name" value="ACT_6"/>
    <property type="match status" value="2"/>
</dbReference>
<dbReference type="SUPFAM" id="SSF55021">
    <property type="entry name" value="ACT-like"/>
    <property type="match status" value="2"/>
</dbReference>
<keyword evidence="1" id="KW-0804">Transcription</keyword>
<feature type="domain" description="ACT" evidence="2">
    <location>
        <begin position="81"/>
        <end position="158"/>
    </location>
</feature>
<dbReference type="PROSITE" id="PS51671">
    <property type="entry name" value="ACT"/>
    <property type="match status" value="1"/>
</dbReference>
<keyword evidence="1" id="KW-0678">Repressor</keyword>
<dbReference type="InterPro" id="IPR045865">
    <property type="entry name" value="ACT-like_dom_sf"/>
</dbReference>
<dbReference type="InterPro" id="IPR016867">
    <property type="entry name" value="GcvR"/>
</dbReference>
<dbReference type="AlphaFoldDB" id="A4BEQ4"/>
<dbReference type="PANTHER" id="PTHR34875:SF6">
    <property type="entry name" value="UPF0237 PROTEIN MJ1558"/>
    <property type="match status" value="1"/>
</dbReference>